<dbReference type="OrthoDB" id="5946976at2759"/>
<dbReference type="Gene3D" id="3.40.710.10">
    <property type="entry name" value="DD-peptidase/beta-lactamase superfamily"/>
    <property type="match status" value="1"/>
</dbReference>
<dbReference type="SUPFAM" id="SSF56601">
    <property type="entry name" value="beta-lactamase/transpeptidase-like"/>
    <property type="match status" value="1"/>
</dbReference>
<gene>
    <name evidence="2" type="ORF">BP01DRAFT_426881</name>
</gene>
<dbReference type="STRING" id="1450539.A0A318Z1B3"/>
<accession>A0A318Z1B3</accession>
<keyword evidence="3" id="KW-1185">Reference proteome</keyword>
<dbReference type="AlphaFoldDB" id="A0A318Z1B3"/>
<name>A0A318Z1B3_9EURO</name>
<evidence type="ECO:0000313" key="2">
    <source>
        <dbReference type="EMBL" id="PYH40699.1"/>
    </source>
</evidence>
<sequence length="259" mass="28124">MKLFTAVFLFLSTLLAADAAPAKRAPNSVDVTSNYDWNDREARAVDISSKLNLILASSCSSATSIIPEHFTMIDPWYTAPVTITDILSIPLIRSAAPRLAAAGKSDSAGDCPKTAPIIESVCGQPLQSFKAERICAPLNMCAAYLSLADAQQAGSHVSQGYYIETQARLTPIHAREMKSAGAHWIPVWVRLPGVTVLRSKRKLGFVIMGDNLRGTNAAADIISDDLIDDVLSVPMNDCFDWIRRVVTAQRWDCVTVVCD</sequence>
<dbReference type="EMBL" id="KZ821278">
    <property type="protein sequence ID" value="PYH40699.1"/>
    <property type="molecule type" value="Genomic_DNA"/>
</dbReference>
<feature type="signal peptide" evidence="1">
    <location>
        <begin position="1"/>
        <end position="19"/>
    </location>
</feature>
<dbReference type="RefSeq" id="XP_025426681.1">
    <property type="nucleotide sequence ID" value="XM_025579820.1"/>
</dbReference>
<proteinExistence type="predicted"/>
<evidence type="ECO:0000256" key="1">
    <source>
        <dbReference type="SAM" id="SignalP"/>
    </source>
</evidence>
<protein>
    <submittedName>
        <fullName evidence="2">Uncharacterized protein</fullName>
    </submittedName>
</protein>
<dbReference type="GeneID" id="37081049"/>
<keyword evidence="1" id="KW-0732">Signal</keyword>
<evidence type="ECO:0000313" key="3">
    <source>
        <dbReference type="Proteomes" id="UP000248349"/>
    </source>
</evidence>
<dbReference type="InterPro" id="IPR012338">
    <property type="entry name" value="Beta-lactam/transpept-like"/>
</dbReference>
<reference evidence="2 3" key="1">
    <citation type="submission" date="2016-12" db="EMBL/GenBank/DDBJ databases">
        <title>The genomes of Aspergillus section Nigri reveals drivers in fungal speciation.</title>
        <authorList>
            <consortium name="DOE Joint Genome Institute"/>
            <person name="Vesth T.C."/>
            <person name="Nybo J."/>
            <person name="Theobald S."/>
            <person name="Brandl J."/>
            <person name="Frisvad J.C."/>
            <person name="Nielsen K.F."/>
            <person name="Lyhne E.K."/>
            <person name="Kogle M.E."/>
            <person name="Kuo A."/>
            <person name="Riley R."/>
            <person name="Clum A."/>
            <person name="Nolan M."/>
            <person name="Lipzen A."/>
            <person name="Salamov A."/>
            <person name="Henrissat B."/>
            <person name="Wiebenga A."/>
            <person name="De Vries R.P."/>
            <person name="Grigoriev I.V."/>
            <person name="Mortensen U.H."/>
            <person name="Andersen M.R."/>
            <person name="Baker S.E."/>
        </authorList>
    </citation>
    <scope>NUCLEOTIDE SEQUENCE [LARGE SCALE GENOMIC DNA]</scope>
    <source>
        <strain evidence="2 3">JOP 1030-1</strain>
    </source>
</reference>
<organism evidence="2 3">
    <name type="scientific">Aspergillus saccharolyticus JOP 1030-1</name>
    <dbReference type="NCBI Taxonomy" id="1450539"/>
    <lineage>
        <taxon>Eukaryota</taxon>
        <taxon>Fungi</taxon>
        <taxon>Dikarya</taxon>
        <taxon>Ascomycota</taxon>
        <taxon>Pezizomycotina</taxon>
        <taxon>Eurotiomycetes</taxon>
        <taxon>Eurotiomycetidae</taxon>
        <taxon>Eurotiales</taxon>
        <taxon>Aspergillaceae</taxon>
        <taxon>Aspergillus</taxon>
        <taxon>Aspergillus subgen. Circumdati</taxon>
    </lineage>
</organism>
<feature type="chain" id="PRO_5016431610" evidence="1">
    <location>
        <begin position="20"/>
        <end position="259"/>
    </location>
</feature>
<dbReference type="Proteomes" id="UP000248349">
    <property type="component" value="Unassembled WGS sequence"/>
</dbReference>